<sequence length="376" mass="40316">MDFQDELGAIPTQQYTNSGQPNQVLDGSGLNYQTQHTYFYVPKSANATDNATDDQQLGTFLRLGEYSDVEEQTKFSMAYTDIYPQHHIDEAKAAGTDPYATAAGEPADSHGILLACDGRILVKAGEKLFTQVKGDYDLDVEDNITIRAENGGMNLVTGDRLDRAKLESELKDSLGKDFKLGAKDIVISADDGNASYVERSRSHDVVIKGKSETRVTGDTITTYKANTESRTYGDSLTRVDGISTGIVWGHKRLYTMGGKLELNLAASLAISLSADFAIKTFSLQSDIMSIGYKLSGISITKFDFEKKDLSAEVSGVEVSSTASSSSLSFVEVWSSSVTSASSVISQETDSLCVSSSSVSSSAYSVSALSGSLTLVV</sequence>
<evidence type="ECO:0000313" key="2">
    <source>
        <dbReference type="EMBL" id="TWI93374.1"/>
    </source>
</evidence>
<dbReference type="OrthoDB" id="8338502at2"/>
<dbReference type="AlphaFoldDB" id="A0A562TJ30"/>
<name>A0A562TJ30_9HYPH</name>
<feature type="region of interest" description="Disordered" evidence="1">
    <location>
        <begin position="1"/>
        <end position="27"/>
    </location>
</feature>
<dbReference type="Proteomes" id="UP000320593">
    <property type="component" value="Unassembled WGS sequence"/>
</dbReference>
<gene>
    <name evidence="2" type="ORF">JM93_00930</name>
</gene>
<evidence type="ECO:0000313" key="3">
    <source>
        <dbReference type="Proteomes" id="UP000320593"/>
    </source>
</evidence>
<evidence type="ECO:0000256" key="1">
    <source>
        <dbReference type="SAM" id="MobiDB-lite"/>
    </source>
</evidence>
<reference evidence="2 3" key="1">
    <citation type="submission" date="2019-07" db="EMBL/GenBank/DDBJ databases">
        <title>Genomic Encyclopedia of Archaeal and Bacterial Type Strains, Phase II (KMG-II): from individual species to whole genera.</title>
        <authorList>
            <person name="Goeker M."/>
        </authorList>
    </citation>
    <scope>NUCLEOTIDE SEQUENCE [LARGE SCALE GENOMIC DNA]</scope>
    <source>
        <strain evidence="2 3">ATCC BAA-252</strain>
    </source>
</reference>
<dbReference type="RefSeq" id="WP_145340835.1">
    <property type="nucleotide sequence ID" value="NZ_SMLY01000059.1"/>
</dbReference>
<proteinExistence type="predicted"/>
<keyword evidence="3" id="KW-1185">Reference proteome</keyword>
<organism evidence="2 3">
    <name type="scientific">Roseibium hamelinense</name>
    <dbReference type="NCBI Taxonomy" id="150831"/>
    <lineage>
        <taxon>Bacteria</taxon>
        <taxon>Pseudomonadati</taxon>
        <taxon>Pseudomonadota</taxon>
        <taxon>Alphaproteobacteria</taxon>
        <taxon>Hyphomicrobiales</taxon>
        <taxon>Stappiaceae</taxon>
        <taxon>Roseibium</taxon>
    </lineage>
</organism>
<accession>A0A562TJ30</accession>
<comment type="caution">
    <text evidence="2">The sequence shown here is derived from an EMBL/GenBank/DDBJ whole genome shotgun (WGS) entry which is preliminary data.</text>
</comment>
<protein>
    <submittedName>
        <fullName evidence="2">Uncharacterized protein</fullName>
    </submittedName>
</protein>
<dbReference type="EMBL" id="VLLF01000001">
    <property type="protein sequence ID" value="TWI93374.1"/>
    <property type="molecule type" value="Genomic_DNA"/>
</dbReference>
<feature type="compositionally biased region" description="Polar residues" evidence="1">
    <location>
        <begin position="11"/>
        <end position="27"/>
    </location>
</feature>